<feature type="domain" description="ABC transmembrane type-1" evidence="8">
    <location>
        <begin position="67"/>
        <end position="258"/>
    </location>
</feature>
<keyword evidence="5 7" id="KW-1133">Transmembrane helix</keyword>
<reference evidence="9 10" key="1">
    <citation type="submission" date="2020-08" db="EMBL/GenBank/DDBJ databases">
        <title>Sequencing the genomes of 1000 actinobacteria strains.</title>
        <authorList>
            <person name="Klenk H.-P."/>
        </authorList>
    </citation>
    <scope>NUCLEOTIDE SEQUENCE [LARGE SCALE GENOMIC DNA]</scope>
    <source>
        <strain evidence="9 10">DSM 27099</strain>
    </source>
</reference>
<gene>
    <name evidence="9" type="ORF">FHX49_002520</name>
</gene>
<dbReference type="CDD" id="cd06261">
    <property type="entry name" value="TM_PBP2"/>
    <property type="match status" value="1"/>
</dbReference>
<feature type="transmembrane region" description="Helical" evidence="7">
    <location>
        <begin position="191"/>
        <end position="213"/>
    </location>
</feature>
<dbReference type="EMBL" id="JACHWQ010000009">
    <property type="protein sequence ID" value="MBB2976932.1"/>
    <property type="molecule type" value="Genomic_DNA"/>
</dbReference>
<keyword evidence="6 7" id="KW-0472">Membrane</keyword>
<dbReference type="Gene3D" id="1.10.3720.10">
    <property type="entry name" value="MetI-like"/>
    <property type="match status" value="1"/>
</dbReference>
<dbReference type="PANTHER" id="PTHR43744">
    <property type="entry name" value="ABC TRANSPORTER PERMEASE PROTEIN MG189-RELATED-RELATED"/>
    <property type="match status" value="1"/>
</dbReference>
<dbReference type="GO" id="GO:0005886">
    <property type="term" value="C:plasma membrane"/>
    <property type="evidence" value="ECO:0007669"/>
    <property type="project" value="UniProtKB-SubCell"/>
</dbReference>
<proteinExistence type="inferred from homology"/>
<evidence type="ECO:0000256" key="1">
    <source>
        <dbReference type="ARBA" id="ARBA00004651"/>
    </source>
</evidence>
<dbReference type="Pfam" id="PF00528">
    <property type="entry name" value="BPD_transp_1"/>
    <property type="match status" value="1"/>
</dbReference>
<comment type="subcellular location">
    <subcellularLocation>
        <location evidence="1 7">Cell membrane</location>
        <topology evidence="1 7">Multi-pass membrane protein</topology>
    </subcellularLocation>
</comment>
<evidence type="ECO:0000256" key="4">
    <source>
        <dbReference type="ARBA" id="ARBA00022692"/>
    </source>
</evidence>
<evidence type="ECO:0000256" key="3">
    <source>
        <dbReference type="ARBA" id="ARBA00022475"/>
    </source>
</evidence>
<comment type="caution">
    <text evidence="9">The sequence shown here is derived from an EMBL/GenBank/DDBJ whole genome shotgun (WGS) entry which is preliminary data.</text>
</comment>
<feature type="transmembrane region" description="Helical" evidence="7">
    <location>
        <begin position="105"/>
        <end position="127"/>
    </location>
</feature>
<evidence type="ECO:0000313" key="9">
    <source>
        <dbReference type="EMBL" id="MBB2976932.1"/>
    </source>
</evidence>
<sequence>MKTRPNIIGGVVAGAWLLIILIPIYLMVRAAFESQESYSQHGPLSLPREFTLQNFVDAIEGGFLLNLLNSAIITAGTVAIILIVVPPLSFAIVRARSRLVSNAFRLMLVGLAIPAQVVVVPVFYLISQLGLNNSLIGVILPTAAFAIPVCTLVLTGSMRNIGNELYEAMSIDGASPWGMFRRMVLPLSKGGIATIVVFSALQAWNGFLLPLVLARTPETTVATVALNQFRSQYAVNVPGLMAAVILTIIPILLVYLFARKALVAGVMGMGGK</sequence>
<comment type="similarity">
    <text evidence="7">Belongs to the binding-protein-dependent transport system permease family.</text>
</comment>
<dbReference type="InterPro" id="IPR000515">
    <property type="entry name" value="MetI-like"/>
</dbReference>
<feature type="transmembrane region" description="Helical" evidence="7">
    <location>
        <begin position="71"/>
        <end position="93"/>
    </location>
</feature>
<feature type="transmembrane region" description="Helical" evidence="7">
    <location>
        <begin position="233"/>
        <end position="258"/>
    </location>
</feature>
<evidence type="ECO:0000256" key="2">
    <source>
        <dbReference type="ARBA" id="ARBA00022448"/>
    </source>
</evidence>
<keyword evidence="2 7" id="KW-0813">Transport</keyword>
<protein>
    <submittedName>
        <fullName evidence="9">Xylobiose transport system permease protein</fullName>
    </submittedName>
</protein>
<dbReference type="RefSeq" id="WP_165140139.1">
    <property type="nucleotide sequence ID" value="NZ_CP049255.1"/>
</dbReference>
<keyword evidence="4 7" id="KW-0812">Transmembrane</keyword>
<feature type="transmembrane region" description="Helical" evidence="7">
    <location>
        <begin position="7"/>
        <end position="28"/>
    </location>
</feature>
<dbReference type="AlphaFoldDB" id="A0A7W4V4Z8"/>
<evidence type="ECO:0000256" key="5">
    <source>
        <dbReference type="ARBA" id="ARBA00022989"/>
    </source>
</evidence>
<keyword evidence="3" id="KW-1003">Cell membrane</keyword>
<evidence type="ECO:0000313" key="10">
    <source>
        <dbReference type="Proteomes" id="UP000529310"/>
    </source>
</evidence>
<dbReference type="Proteomes" id="UP000529310">
    <property type="component" value="Unassembled WGS sequence"/>
</dbReference>
<dbReference type="InterPro" id="IPR035906">
    <property type="entry name" value="MetI-like_sf"/>
</dbReference>
<evidence type="ECO:0000256" key="7">
    <source>
        <dbReference type="RuleBase" id="RU363032"/>
    </source>
</evidence>
<organism evidence="9 10">
    <name type="scientific">Microbacterium endophyticum</name>
    <dbReference type="NCBI Taxonomy" id="1526412"/>
    <lineage>
        <taxon>Bacteria</taxon>
        <taxon>Bacillati</taxon>
        <taxon>Actinomycetota</taxon>
        <taxon>Actinomycetes</taxon>
        <taxon>Micrococcales</taxon>
        <taxon>Microbacteriaceae</taxon>
        <taxon>Microbacterium</taxon>
    </lineage>
</organism>
<accession>A0A7W4V4Z8</accession>
<name>A0A7W4V4Z8_9MICO</name>
<keyword evidence="10" id="KW-1185">Reference proteome</keyword>
<dbReference type="SUPFAM" id="SSF161098">
    <property type="entry name" value="MetI-like"/>
    <property type="match status" value="1"/>
</dbReference>
<dbReference type="PANTHER" id="PTHR43744:SF12">
    <property type="entry name" value="ABC TRANSPORTER PERMEASE PROTEIN MG189-RELATED"/>
    <property type="match status" value="1"/>
</dbReference>
<feature type="transmembrane region" description="Helical" evidence="7">
    <location>
        <begin position="133"/>
        <end position="154"/>
    </location>
</feature>
<evidence type="ECO:0000259" key="8">
    <source>
        <dbReference type="PROSITE" id="PS50928"/>
    </source>
</evidence>
<dbReference type="GO" id="GO:0055085">
    <property type="term" value="P:transmembrane transport"/>
    <property type="evidence" value="ECO:0007669"/>
    <property type="project" value="InterPro"/>
</dbReference>
<dbReference type="PROSITE" id="PS50928">
    <property type="entry name" value="ABC_TM1"/>
    <property type="match status" value="1"/>
</dbReference>
<evidence type="ECO:0000256" key="6">
    <source>
        <dbReference type="ARBA" id="ARBA00023136"/>
    </source>
</evidence>